<gene>
    <name evidence="1" type="ORF">HDA45_007464</name>
</gene>
<sequence>MVTKTEPATASVQDTARVAVQIVLPTLAGGVIKRRPLALAAAQKLQLDRDGAA</sequence>
<dbReference type="AlphaFoldDB" id="A0A841BDH6"/>
<evidence type="ECO:0000313" key="1">
    <source>
        <dbReference type="EMBL" id="MBB5857377.1"/>
    </source>
</evidence>
<evidence type="ECO:0000313" key="2">
    <source>
        <dbReference type="Proteomes" id="UP000580861"/>
    </source>
</evidence>
<proteinExistence type="predicted"/>
<accession>A0A841BDH6</accession>
<comment type="caution">
    <text evidence="1">The sequence shown here is derived from an EMBL/GenBank/DDBJ whole genome shotgun (WGS) entry which is preliminary data.</text>
</comment>
<dbReference type="Proteomes" id="UP000580861">
    <property type="component" value="Unassembled WGS sequence"/>
</dbReference>
<organism evidence="1 2">
    <name type="scientific">Amycolatopsis umgeniensis</name>
    <dbReference type="NCBI Taxonomy" id="336628"/>
    <lineage>
        <taxon>Bacteria</taxon>
        <taxon>Bacillati</taxon>
        <taxon>Actinomycetota</taxon>
        <taxon>Actinomycetes</taxon>
        <taxon>Pseudonocardiales</taxon>
        <taxon>Pseudonocardiaceae</taxon>
        <taxon>Amycolatopsis</taxon>
    </lineage>
</organism>
<name>A0A841BDH6_9PSEU</name>
<dbReference type="RefSeq" id="WP_378317230.1">
    <property type="nucleotide sequence ID" value="NZ_JACHMX010000001.1"/>
</dbReference>
<reference evidence="1 2" key="1">
    <citation type="submission" date="2020-08" db="EMBL/GenBank/DDBJ databases">
        <title>Sequencing the genomes of 1000 actinobacteria strains.</title>
        <authorList>
            <person name="Klenk H.-P."/>
        </authorList>
    </citation>
    <scope>NUCLEOTIDE SEQUENCE [LARGE SCALE GENOMIC DNA]</scope>
    <source>
        <strain evidence="1 2">DSM 45272</strain>
    </source>
</reference>
<protein>
    <submittedName>
        <fullName evidence="1">Uncharacterized protein</fullName>
    </submittedName>
</protein>
<keyword evidence="2" id="KW-1185">Reference proteome</keyword>
<dbReference type="EMBL" id="JACHMX010000001">
    <property type="protein sequence ID" value="MBB5857377.1"/>
    <property type="molecule type" value="Genomic_DNA"/>
</dbReference>